<reference evidence="4 5" key="1">
    <citation type="submission" date="2020-01" db="EMBL/GenBank/DDBJ databases">
        <authorList>
            <person name="Chen J."/>
            <person name="Zhu S."/>
            <person name="Yang J."/>
        </authorList>
    </citation>
    <scope>NUCLEOTIDE SEQUENCE [LARGE SCALE GENOMIC DNA]</scope>
    <source>
        <strain evidence="4 5">345S023</strain>
    </source>
</reference>
<dbReference type="Proteomes" id="UP000470213">
    <property type="component" value="Unassembled WGS sequence"/>
</dbReference>
<dbReference type="PANTHER" id="PTHR38687">
    <property type="entry name" value="CELL DIVISION PROTEIN DEDD-RELATED"/>
    <property type="match status" value="1"/>
</dbReference>
<dbReference type="RefSeq" id="WP_163086644.1">
    <property type="nucleotide sequence ID" value="NZ_JAAAWN010000019.1"/>
</dbReference>
<keyword evidence="2" id="KW-1133">Transmembrane helix</keyword>
<evidence type="ECO:0000259" key="3">
    <source>
        <dbReference type="PROSITE" id="PS51724"/>
    </source>
</evidence>
<sequence>MAQRDYVSRGRPPQKKKPTNKKNNNSRAKHEPIASFPKVRLLVVLLLLIGFGVFLWSIKDNSDNKVDTEVVRPVAPTEEALPELPEEEWEYIRTLPGYEVEVDVAQQEKSDKRYLMQCASFRTRAQAEEMKAKIAFQGLEALIRHSSGDNGDWFRVILGPFESKRDAEKAKHSLRKVNIATCQIWYWNL</sequence>
<dbReference type="AlphaFoldDB" id="A0A7X5LMT2"/>
<evidence type="ECO:0000256" key="2">
    <source>
        <dbReference type="SAM" id="Phobius"/>
    </source>
</evidence>
<proteinExistence type="predicted"/>
<evidence type="ECO:0000256" key="1">
    <source>
        <dbReference type="SAM" id="MobiDB-lite"/>
    </source>
</evidence>
<gene>
    <name evidence="4" type="ORF">GTH32_13615</name>
</gene>
<evidence type="ECO:0000313" key="5">
    <source>
        <dbReference type="Proteomes" id="UP000470213"/>
    </source>
</evidence>
<comment type="caution">
    <text evidence="4">The sequence shown here is derived from an EMBL/GenBank/DDBJ whole genome shotgun (WGS) entry which is preliminary data.</text>
</comment>
<dbReference type="Gene3D" id="3.30.70.1070">
    <property type="entry name" value="Sporulation related repeat"/>
    <property type="match status" value="1"/>
</dbReference>
<dbReference type="InterPro" id="IPR007730">
    <property type="entry name" value="SPOR-like_dom"/>
</dbReference>
<keyword evidence="2" id="KW-0812">Transmembrane</keyword>
<dbReference type="InterPro" id="IPR052521">
    <property type="entry name" value="Cell_div_SPOR-domain"/>
</dbReference>
<feature type="region of interest" description="Disordered" evidence="1">
    <location>
        <begin position="1"/>
        <end position="30"/>
    </location>
</feature>
<dbReference type="InterPro" id="IPR036680">
    <property type="entry name" value="SPOR-like_sf"/>
</dbReference>
<feature type="domain" description="SPOR" evidence="3">
    <location>
        <begin position="108"/>
        <end position="187"/>
    </location>
</feature>
<dbReference type="PROSITE" id="PS51724">
    <property type="entry name" value="SPOR"/>
    <property type="match status" value="1"/>
</dbReference>
<dbReference type="GO" id="GO:0051301">
    <property type="term" value="P:cell division"/>
    <property type="evidence" value="ECO:0007669"/>
    <property type="project" value="UniProtKB-KW"/>
</dbReference>
<feature type="transmembrane region" description="Helical" evidence="2">
    <location>
        <begin position="39"/>
        <end position="58"/>
    </location>
</feature>
<keyword evidence="2" id="KW-0472">Membrane</keyword>
<dbReference type="GO" id="GO:0042834">
    <property type="term" value="F:peptidoglycan binding"/>
    <property type="evidence" value="ECO:0007669"/>
    <property type="project" value="InterPro"/>
</dbReference>
<dbReference type="Pfam" id="PF05036">
    <property type="entry name" value="SPOR"/>
    <property type="match status" value="1"/>
</dbReference>
<keyword evidence="4" id="KW-0132">Cell division</keyword>
<name>A0A7X5LMT2_9ALTE</name>
<keyword evidence="4" id="KW-0131">Cell cycle</keyword>
<dbReference type="EMBL" id="JAAAWN010000019">
    <property type="protein sequence ID" value="NDV92214.1"/>
    <property type="molecule type" value="Genomic_DNA"/>
</dbReference>
<protein>
    <submittedName>
        <fullName evidence="4">Cell division protein FtsN</fullName>
    </submittedName>
</protein>
<evidence type="ECO:0000313" key="4">
    <source>
        <dbReference type="EMBL" id="NDV92214.1"/>
    </source>
</evidence>
<accession>A0A7X5LMT2</accession>
<dbReference type="PANTHER" id="PTHR38687:SF2">
    <property type="entry name" value="CELL DIVISION PROTEIN FTSN"/>
    <property type="match status" value="1"/>
</dbReference>
<dbReference type="SUPFAM" id="SSF110997">
    <property type="entry name" value="Sporulation related repeat"/>
    <property type="match status" value="1"/>
</dbReference>
<organism evidence="4 5">
    <name type="scientific">Alteromonas profundi</name>
    <dbReference type="NCBI Taxonomy" id="2696062"/>
    <lineage>
        <taxon>Bacteria</taxon>
        <taxon>Pseudomonadati</taxon>
        <taxon>Pseudomonadota</taxon>
        <taxon>Gammaproteobacteria</taxon>
        <taxon>Alteromonadales</taxon>
        <taxon>Alteromonadaceae</taxon>
        <taxon>Alteromonas/Salinimonas group</taxon>
        <taxon>Alteromonas</taxon>
    </lineage>
</organism>
<keyword evidence="5" id="KW-1185">Reference proteome</keyword>